<comment type="cofactor">
    <cofactor evidence="3">
        <name>FAD</name>
        <dbReference type="ChEBI" id="CHEBI:57692"/>
    </cofactor>
</comment>
<dbReference type="SUPFAM" id="SSF51905">
    <property type="entry name" value="FAD/NAD(P)-binding domain"/>
    <property type="match status" value="1"/>
</dbReference>
<dbReference type="SUPFAM" id="SSF54373">
    <property type="entry name" value="FAD-linked reductases, C-terminal domain"/>
    <property type="match status" value="1"/>
</dbReference>
<comment type="similarity">
    <text evidence="1">Belongs to the GMC oxidoreductase family.</text>
</comment>
<dbReference type="OrthoDB" id="269227at2759"/>
<dbReference type="PIRSF" id="PIRSF000137">
    <property type="entry name" value="Alcohol_oxidase"/>
    <property type="match status" value="1"/>
</dbReference>
<dbReference type="Gene3D" id="3.50.50.60">
    <property type="entry name" value="FAD/NAD(P)-binding domain"/>
    <property type="match status" value="1"/>
</dbReference>
<dbReference type="Pfam" id="PF00732">
    <property type="entry name" value="GMC_oxred_N"/>
    <property type="match status" value="1"/>
</dbReference>
<keyword evidence="3" id="KW-0274">FAD</keyword>
<name>A0A8T9BYH7_9HELO</name>
<dbReference type="InterPro" id="IPR007867">
    <property type="entry name" value="GMC_OxRtase_C"/>
</dbReference>
<dbReference type="InterPro" id="IPR000172">
    <property type="entry name" value="GMC_OxRdtase_N"/>
</dbReference>
<comment type="caution">
    <text evidence="5">The sequence shown here is derived from an EMBL/GenBank/DDBJ whole genome shotgun (WGS) entry which is preliminary data.</text>
</comment>
<dbReference type="InterPro" id="IPR036188">
    <property type="entry name" value="FAD/NAD-bd_sf"/>
</dbReference>
<dbReference type="Proteomes" id="UP000469558">
    <property type="component" value="Unassembled WGS sequence"/>
</dbReference>
<dbReference type="Pfam" id="PF05199">
    <property type="entry name" value="GMC_oxred_C"/>
    <property type="match status" value="1"/>
</dbReference>
<evidence type="ECO:0000313" key="6">
    <source>
        <dbReference type="Proteomes" id="UP000469558"/>
    </source>
</evidence>
<dbReference type="AlphaFoldDB" id="A0A8T9BYH7"/>
<dbReference type="Gene3D" id="3.30.560.10">
    <property type="entry name" value="Glucose Oxidase, domain 3"/>
    <property type="match status" value="1"/>
</dbReference>
<feature type="non-terminal residue" evidence="5">
    <location>
        <position position="509"/>
    </location>
</feature>
<feature type="active site" description="Proton acceptor" evidence="2">
    <location>
        <position position="484"/>
    </location>
</feature>
<feature type="binding site" evidence="3">
    <location>
        <position position="135"/>
    </location>
    <ligand>
        <name>FAD</name>
        <dbReference type="ChEBI" id="CHEBI:57692"/>
    </ligand>
</feature>
<evidence type="ECO:0000313" key="5">
    <source>
        <dbReference type="EMBL" id="TVY71214.1"/>
    </source>
</evidence>
<keyword evidence="3" id="KW-0285">Flavoprotein</keyword>
<feature type="domain" description="Glucose-methanol-choline oxidoreductase N-terminal" evidence="4">
    <location>
        <begin position="175"/>
        <end position="189"/>
    </location>
</feature>
<dbReference type="PANTHER" id="PTHR11552">
    <property type="entry name" value="GLUCOSE-METHANOL-CHOLINE GMC OXIDOREDUCTASE"/>
    <property type="match status" value="1"/>
</dbReference>
<feature type="active site" description="Proton donor" evidence="2">
    <location>
        <position position="441"/>
    </location>
</feature>
<dbReference type="PROSITE" id="PS00624">
    <property type="entry name" value="GMC_OXRED_2"/>
    <property type="match status" value="1"/>
</dbReference>
<reference evidence="5 6" key="1">
    <citation type="submission" date="2018-05" db="EMBL/GenBank/DDBJ databases">
        <title>Genome sequencing and assembly of the regulated plant pathogen Lachnellula willkommii and related sister species for the development of diagnostic species identification markers.</title>
        <authorList>
            <person name="Giroux E."/>
            <person name="Bilodeau G."/>
        </authorList>
    </citation>
    <scope>NUCLEOTIDE SEQUENCE [LARGE SCALE GENOMIC DNA]</scope>
    <source>
        <strain evidence="5 6">CBS 268.59</strain>
    </source>
</reference>
<sequence>DRGSEDSDNWGNLQNPGWDWEGLLPYFRKSSAFTPPSEDVAAEYGYTYEPGAYGTGPIQASYPPFQYPGQKLQWNAWLDLNISVSKEGADGTTTGHFWIPTNADPNTETRSYAMTKYYEPTEKRTNYHLLPGHKVREVVFGGLVAEGVTFEARDGGANKTIYTVKARKEIILAAGTFNSPLILQRSGVGPRELLERAGIEVKVDLPGVGQNLQDHGATLIAYAYGTDLEPNPTTSPGNATFIAEAQAEYDQNRTGKTAWPVFECLTNDETLGPLTVGLANSVVFLPLLDFYPNITALTSQIVAQDLSTFLPSTYDATLLAGFEAQKTILLASYQSNSSAMLELFFNGNPVNVVVLQKPLSRGIVTLNTSSPFSDPVVDPMTFMNPADLQIDLAMMRFARKWYAAPSMAPLNPFETVPGSSVVSDEDLIAAIRTYSIPSIGHGMGTNAMMPRELGGVVAPDLLVYGVKGVSVADASVIPLAPATHSCSTVYAIAEKAADIIKSRALKAEI</sequence>
<dbReference type="GO" id="GO:0044550">
    <property type="term" value="P:secondary metabolite biosynthetic process"/>
    <property type="evidence" value="ECO:0007669"/>
    <property type="project" value="TreeGrafter"/>
</dbReference>
<evidence type="ECO:0000256" key="2">
    <source>
        <dbReference type="PIRSR" id="PIRSR000137-1"/>
    </source>
</evidence>
<evidence type="ECO:0000259" key="4">
    <source>
        <dbReference type="PROSITE" id="PS00624"/>
    </source>
</evidence>
<dbReference type="GO" id="GO:0050660">
    <property type="term" value="F:flavin adenine dinucleotide binding"/>
    <property type="evidence" value="ECO:0007669"/>
    <property type="project" value="InterPro"/>
</dbReference>
<gene>
    <name evidence="5" type="primary">xptC_5</name>
    <name evidence="5" type="ORF">LSUE1_G006672</name>
</gene>
<accession>A0A8T9BYH7</accession>
<organism evidence="5 6">
    <name type="scientific">Lachnellula suecica</name>
    <dbReference type="NCBI Taxonomy" id="602035"/>
    <lineage>
        <taxon>Eukaryota</taxon>
        <taxon>Fungi</taxon>
        <taxon>Dikarya</taxon>
        <taxon>Ascomycota</taxon>
        <taxon>Pezizomycotina</taxon>
        <taxon>Leotiomycetes</taxon>
        <taxon>Helotiales</taxon>
        <taxon>Lachnaceae</taxon>
        <taxon>Lachnellula</taxon>
    </lineage>
</organism>
<keyword evidence="6" id="KW-1185">Reference proteome</keyword>
<dbReference type="GO" id="GO:0016614">
    <property type="term" value="F:oxidoreductase activity, acting on CH-OH group of donors"/>
    <property type="evidence" value="ECO:0007669"/>
    <property type="project" value="InterPro"/>
</dbReference>
<dbReference type="PANTHER" id="PTHR11552:SF115">
    <property type="entry name" value="DEHYDROGENASE XPTC-RELATED"/>
    <property type="match status" value="1"/>
</dbReference>
<evidence type="ECO:0000256" key="1">
    <source>
        <dbReference type="ARBA" id="ARBA00010790"/>
    </source>
</evidence>
<protein>
    <submittedName>
        <fullName evidence="5">Dehydrogenase xptC</fullName>
    </submittedName>
</protein>
<proteinExistence type="inferred from homology"/>
<dbReference type="EMBL" id="QGMK01001306">
    <property type="protein sequence ID" value="TVY71214.1"/>
    <property type="molecule type" value="Genomic_DNA"/>
</dbReference>
<dbReference type="InterPro" id="IPR012132">
    <property type="entry name" value="GMC_OxRdtase"/>
</dbReference>
<evidence type="ECO:0000256" key="3">
    <source>
        <dbReference type="PIRSR" id="PIRSR000137-2"/>
    </source>
</evidence>